<accession>A0ABD2QB14</accession>
<comment type="caution">
    <text evidence="1">The sequence shown here is derived from an EMBL/GenBank/DDBJ whole genome shotgun (WGS) entry which is preliminary data.</text>
</comment>
<dbReference type="Proteomes" id="UP001626550">
    <property type="component" value="Unassembled WGS sequence"/>
</dbReference>
<gene>
    <name evidence="1" type="ORF">Ciccas_005901</name>
</gene>
<evidence type="ECO:0000313" key="1">
    <source>
        <dbReference type="EMBL" id="KAL3315471.1"/>
    </source>
</evidence>
<evidence type="ECO:0000313" key="2">
    <source>
        <dbReference type="Proteomes" id="UP001626550"/>
    </source>
</evidence>
<proteinExistence type="predicted"/>
<dbReference type="AlphaFoldDB" id="A0ABD2QB14"/>
<reference evidence="1 2" key="1">
    <citation type="submission" date="2024-11" db="EMBL/GenBank/DDBJ databases">
        <title>Adaptive evolution of stress response genes in parasites aligns with host niche diversity.</title>
        <authorList>
            <person name="Hahn C."/>
            <person name="Resl P."/>
        </authorList>
    </citation>
    <scope>NUCLEOTIDE SEQUENCE [LARGE SCALE GENOMIC DNA]</scope>
    <source>
        <strain evidence="1">EGGRZ-B1_66</strain>
        <tissue evidence="1">Body</tissue>
    </source>
</reference>
<sequence length="123" mass="14412">MIVKLDKSVSQDFRMANPIGSLCNFIRSALKALSEPFLRLLLQNVMDPVIILQMTKHLNHNVMIADEFKTLIKKHLIKWIVYVYANQKRVPIHRLRNQTSPHSVDHDFRSKISVVRQQVPMIR</sequence>
<protein>
    <submittedName>
        <fullName evidence="1">Uncharacterized protein</fullName>
    </submittedName>
</protein>
<name>A0ABD2QB14_9PLAT</name>
<dbReference type="EMBL" id="JBJKFK010000746">
    <property type="protein sequence ID" value="KAL3315471.1"/>
    <property type="molecule type" value="Genomic_DNA"/>
</dbReference>
<keyword evidence="2" id="KW-1185">Reference proteome</keyword>
<organism evidence="1 2">
    <name type="scientific">Cichlidogyrus casuarinus</name>
    <dbReference type="NCBI Taxonomy" id="1844966"/>
    <lineage>
        <taxon>Eukaryota</taxon>
        <taxon>Metazoa</taxon>
        <taxon>Spiralia</taxon>
        <taxon>Lophotrochozoa</taxon>
        <taxon>Platyhelminthes</taxon>
        <taxon>Monogenea</taxon>
        <taxon>Monopisthocotylea</taxon>
        <taxon>Dactylogyridea</taxon>
        <taxon>Ancyrocephalidae</taxon>
        <taxon>Cichlidogyrus</taxon>
    </lineage>
</organism>